<keyword evidence="2" id="KW-1185">Reference proteome</keyword>
<dbReference type="AlphaFoldDB" id="W7UAW8"/>
<gene>
    <name evidence="1" type="ORF">RF007C_12710</name>
</gene>
<comment type="caution">
    <text evidence="1">The sequence shown here is derived from an EMBL/GenBank/DDBJ whole genome shotgun (WGS) entry which is preliminary data.</text>
</comment>
<dbReference type="Proteomes" id="UP000019365">
    <property type="component" value="Unassembled WGS sequence"/>
</dbReference>
<dbReference type="RefSeq" id="WP_037301158.1">
    <property type="nucleotide sequence ID" value="NZ_ATAX01000036.1"/>
</dbReference>
<organism evidence="1 2">
    <name type="scientific">Ruminococcus flavefaciens 007c</name>
    <dbReference type="NCBI Taxonomy" id="1341157"/>
    <lineage>
        <taxon>Bacteria</taxon>
        <taxon>Bacillati</taxon>
        <taxon>Bacillota</taxon>
        <taxon>Clostridia</taxon>
        <taxon>Eubacteriales</taxon>
        <taxon>Oscillospiraceae</taxon>
        <taxon>Ruminococcus</taxon>
    </lineage>
</organism>
<reference evidence="1 2" key="1">
    <citation type="journal article" date="2014" name="PLoS ONE">
        <title>Rumen cellulosomics: divergent fiber-degrading strategies revealed by comparative genome-wide analysis of six ruminococcal strains.</title>
        <authorList>
            <person name="Dassa B."/>
            <person name="Borovok I."/>
            <person name="Ruimy-Israeli V."/>
            <person name="Lamed R."/>
            <person name="Flint H.J."/>
            <person name="Duncan S.H."/>
            <person name="Henrissat B."/>
            <person name="Coutinho P."/>
            <person name="Morrison M."/>
            <person name="Mosoni P."/>
            <person name="Yeoman C.J."/>
            <person name="White B.A."/>
            <person name="Bayer E.A."/>
        </authorList>
    </citation>
    <scope>NUCLEOTIDE SEQUENCE [LARGE SCALE GENOMIC DNA]</scope>
    <source>
        <strain evidence="1 2">007c</strain>
    </source>
</reference>
<dbReference type="OrthoDB" id="2087525at2"/>
<protein>
    <submittedName>
        <fullName evidence="1">Uncharacterized protein</fullName>
    </submittedName>
</protein>
<evidence type="ECO:0000313" key="1">
    <source>
        <dbReference type="EMBL" id="EWM52206.1"/>
    </source>
</evidence>
<accession>W7UAW8</accession>
<name>W7UAW8_RUMFL</name>
<sequence length="143" mass="16845">MAFVNEILTPEQRNAFSRWDIKIPVLGLGHIIKLTEMLPPFKWTADKDRKMYLISSSCDRDFPDEKLFVFIWNCKSYIVQLNQKFIDDYTVRWSIPERCLIDNAFPYCNEEAFLDDLRDALKVYGAFGDESDLNKKSNTIIDF</sequence>
<proteinExistence type="predicted"/>
<dbReference type="EMBL" id="ATAX01000036">
    <property type="protein sequence ID" value="EWM52206.1"/>
    <property type="molecule type" value="Genomic_DNA"/>
</dbReference>
<evidence type="ECO:0000313" key="2">
    <source>
        <dbReference type="Proteomes" id="UP000019365"/>
    </source>
</evidence>